<feature type="transmembrane region" description="Helical" evidence="13">
    <location>
        <begin position="453"/>
        <end position="477"/>
    </location>
</feature>
<dbReference type="InterPro" id="IPR003445">
    <property type="entry name" value="Cat_transpt"/>
</dbReference>
<comment type="similarity">
    <text evidence="2">Belongs to the TrkH potassium transport family.</text>
</comment>
<feature type="binding site" evidence="12">
    <location>
        <position position="433"/>
    </location>
    <ligand>
        <name>K(+)</name>
        <dbReference type="ChEBI" id="CHEBI:29103"/>
    </ligand>
</feature>
<accession>A0A7W5UVT1</accession>
<evidence type="ECO:0000256" key="2">
    <source>
        <dbReference type="ARBA" id="ARBA00009137"/>
    </source>
</evidence>
<sequence>MNYKIIWSVLGQLLFLEAVLLLGTWGVAYIYHEDALLSFGLPTFLSILGGMLLKFAGRGFENRMGRREGFLIVSSTWVLFSVVGMLPFLLSGTESRVSCTFFEAMSGFTTTGATVLNNIDSLPHCINFWRTLTHWVGGVGIVFFTIAILPNMGVGEQKLFSAEASGLNIGKLHPRIRTTARWIGGLYFFLTMACAVSLYFVGMTPFDAICHAFSTMGTGGFSTHQTSIAFFDSIQIEYVLILFMFFASINFTLLYLAIIKHRWKDVWKDGELRCFLLILVSVTVVGALVLHLVDHRPWETAVRLSTFHTIAIQSTTGFTTEDFMLWHPSTWMFVAFITMVGACAGSTSGGIKCIRILTIWKAIVNEFRLILHPHAVFPLRINSQPLPPAVVRNVFVFVACYFGLTLFGSIALMAMGLSMMDSVSCCITSLSNVGPGYGYRIGPLDSWNVLPDAALWINSFLMLAGRLEIFSLLLPFIPDFWRDN</sequence>
<feature type="binding site" evidence="12">
    <location>
        <position position="316"/>
    </location>
    <ligand>
        <name>K(+)</name>
        <dbReference type="ChEBI" id="CHEBI:29103"/>
    </ligand>
</feature>
<evidence type="ECO:0000256" key="7">
    <source>
        <dbReference type="ARBA" id="ARBA00022692"/>
    </source>
</evidence>
<organism evidence="14 15">
    <name type="scientific">Alloprevotella rava</name>
    <dbReference type="NCBI Taxonomy" id="671218"/>
    <lineage>
        <taxon>Bacteria</taxon>
        <taxon>Pseudomonadati</taxon>
        <taxon>Bacteroidota</taxon>
        <taxon>Bacteroidia</taxon>
        <taxon>Bacteroidales</taxon>
        <taxon>Prevotellaceae</taxon>
        <taxon>Alloprevotella</taxon>
    </lineage>
</organism>
<dbReference type="Pfam" id="PF02386">
    <property type="entry name" value="TrkH"/>
    <property type="match status" value="1"/>
</dbReference>
<evidence type="ECO:0000256" key="4">
    <source>
        <dbReference type="ARBA" id="ARBA00022475"/>
    </source>
</evidence>
<keyword evidence="11 13" id="KW-0472">Membrane</keyword>
<feature type="transmembrane region" description="Helical" evidence="13">
    <location>
        <begin position="394"/>
        <end position="414"/>
    </location>
</feature>
<evidence type="ECO:0000256" key="8">
    <source>
        <dbReference type="ARBA" id="ARBA00022958"/>
    </source>
</evidence>
<dbReference type="InterPro" id="IPR004772">
    <property type="entry name" value="TrkH"/>
</dbReference>
<feature type="transmembrane region" description="Helical" evidence="13">
    <location>
        <begin position="7"/>
        <end position="31"/>
    </location>
</feature>
<dbReference type="EMBL" id="JACICA010000003">
    <property type="protein sequence ID" value="MBB3702469.1"/>
    <property type="molecule type" value="Genomic_DNA"/>
</dbReference>
<feature type="transmembrane region" description="Helical" evidence="13">
    <location>
        <begin position="132"/>
        <end position="149"/>
    </location>
</feature>
<evidence type="ECO:0000256" key="1">
    <source>
        <dbReference type="ARBA" id="ARBA00004429"/>
    </source>
</evidence>
<feature type="binding site" evidence="12">
    <location>
        <position position="219"/>
    </location>
    <ligand>
        <name>K(+)</name>
        <dbReference type="ChEBI" id="CHEBI:29103"/>
    </ligand>
</feature>
<evidence type="ECO:0000313" key="14">
    <source>
        <dbReference type="EMBL" id="MBB3702469.1"/>
    </source>
</evidence>
<keyword evidence="7 13" id="KW-0812">Transmembrane</keyword>
<keyword evidence="3" id="KW-0813">Transport</keyword>
<evidence type="ECO:0000256" key="9">
    <source>
        <dbReference type="ARBA" id="ARBA00022989"/>
    </source>
</evidence>
<protein>
    <submittedName>
        <fullName evidence="14">Trk system potassium uptake protein TrkH</fullName>
    </submittedName>
</protein>
<evidence type="ECO:0000256" key="6">
    <source>
        <dbReference type="ARBA" id="ARBA00022538"/>
    </source>
</evidence>
<comment type="subcellular location">
    <subcellularLocation>
        <location evidence="1">Cell inner membrane</location>
        <topology evidence="1">Multi-pass membrane protein</topology>
    </subcellularLocation>
</comment>
<keyword evidence="10" id="KW-0406">Ion transport</keyword>
<evidence type="ECO:0000256" key="3">
    <source>
        <dbReference type="ARBA" id="ARBA00022448"/>
    </source>
</evidence>
<keyword evidence="6" id="KW-0633">Potassium transport</keyword>
<reference evidence="14 15" key="1">
    <citation type="submission" date="2020-08" db="EMBL/GenBank/DDBJ databases">
        <title>Genomic Encyclopedia of Type Strains, Phase IV (KMG-IV): sequencing the most valuable type-strain genomes for metagenomic binning, comparative biology and taxonomic classification.</title>
        <authorList>
            <person name="Goeker M."/>
        </authorList>
    </citation>
    <scope>NUCLEOTIDE SEQUENCE [LARGE SCALE GENOMIC DNA]</scope>
    <source>
        <strain evidence="14 15">DSM 22548</strain>
    </source>
</reference>
<keyword evidence="4" id="KW-1003">Cell membrane</keyword>
<comment type="caution">
    <text evidence="14">The sequence shown here is derived from an EMBL/GenBank/DDBJ whole genome shotgun (WGS) entry which is preliminary data.</text>
</comment>
<dbReference type="PIRSF" id="PIRSF006247">
    <property type="entry name" value="TrkH"/>
    <property type="match status" value="1"/>
</dbReference>
<feature type="binding site" evidence="12">
    <location>
        <position position="111"/>
    </location>
    <ligand>
        <name>K(+)</name>
        <dbReference type="ChEBI" id="CHEBI:29103"/>
    </ligand>
</feature>
<dbReference type="GO" id="GO:0005886">
    <property type="term" value="C:plasma membrane"/>
    <property type="evidence" value="ECO:0007669"/>
    <property type="project" value="UniProtKB-SubCell"/>
</dbReference>
<feature type="transmembrane region" description="Helical" evidence="13">
    <location>
        <begin position="270"/>
        <end position="293"/>
    </location>
</feature>
<evidence type="ECO:0000256" key="12">
    <source>
        <dbReference type="PIRSR" id="PIRSR006247-1"/>
    </source>
</evidence>
<dbReference type="PANTHER" id="PTHR32024">
    <property type="entry name" value="TRK SYSTEM POTASSIUM UPTAKE PROTEIN TRKG-RELATED"/>
    <property type="match status" value="1"/>
</dbReference>
<feature type="binding site" evidence="12">
    <location>
        <position position="110"/>
    </location>
    <ligand>
        <name>K(+)</name>
        <dbReference type="ChEBI" id="CHEBI:29103"/>
    </ligand>
</feature>
<evidence type="ECO:0000313" key="15">
    <source>
        <dbReference type="Proteomes" id="UP000541425"/>
    </source>
</evidence>
<feature type="transmembrane region" description="Helical" evidence="13">
    <location>
        <begin position="69"/>
        <end position="90"/>
    </location>
</feature>
<keyword evidence="12" id="KW-0479">Metal-binding</keyword>
<dbReference type="Proteomes" id="UP000541425">
    <property type="component" value="Unassembled WGS sequence"/>
</dbReference>
<dbReference type="GO" id="GO:0046872">
    <property type="term" value="F:metal ion binding"/>
    <property type="evidence" value="ECO:0007669"/>
    <property type="project" value="UniProtKB-KW"/>
</dbReference>
<dbReference type="RefSeq" id="WP_183695516.1">
    <property type="nucleotide sequence ID" value="NZ_JACICA010000003.1"/>
</dbReference>
<evidence type="ECO:0000256" key="10">
    <source>
        <dbReference type="ARBA" id="ARBA00023065"/>
    </source>
</evidence>
<evidence type="ECO:0000256" key="5">
    <source>
        <dbReference type="ARBA" id="ARBA00022519"/>
    </source>
</evidence>
<feature type="transmembrane region" description="Helical" evidence="13">
    <location>
        <begin position="238"/>
        <end position="258"/>
    </location>
</feature>
<name>A0A7W5UVT1_9BACT</name>
<feature type="transmembrane region" description="Helical" evidence="13">
    <location>
        <begin position="182"/>
        <end position="201"/>
    </location>
</feature>
<feature type="binding site" evidence="12">
    <location>
        <position position="315"/>
    </location>
    <ligand>
        <name>K(+)</name>
        <dbReference type="ChEBI" id="CHEBI:29103"/>
    </ligand>
</feature>
<proteinExistence type="inferred from homology"/>
<gene>
    <name evidence="14" type="ORF">FHS60_000927</name>
</gene>
<keyword evidence="5" id="KW-0997">Cell inner membrane</keyword>
<evidence type="ECO:0000256" key="11">
    <source>
        <dbReference type="ARBA" id="ARBA00023136"/>
    </source>
</evidence>
<feature type="binding site" evidence="12">
    <location>
        <position position="432"/>
    </location>
    <ligand>
        <name>K(+)</name>
        <dbReference type="ChEBI" id="CHEBI:29103"/>
    </ligand>
</feature>
<dbReference type="AlphaFoldDB" id="A0A7W5UVT1"/>
<feature type="transmembrane region" description="Helical" evidence="13">
    <location>
        <begin position="37"/>
        <end position="57"/>
    </location>
</feature>
<dbReference type="GO" id="GO:0015379">
    <property type="term" value="F:potassium:chloride symporter activity"/>
    <property type="evidence" value="ECO:0007669"/>
    <property type="project" value="InterPro"/>
</dbReference>
<keyword evidence="8 12" id="KW-0630">Potassium</keyword>
<evidence type="ECO:0000256" key="13">
    <source>
        <dbReference type="SAM" id="Phobius"/>
    </source>
</evidence>
<dbReference type="PANTHER" id="PTHR32024:SF2">
    <property type="entry name" value="TRK SYSTEM POTASSIUM UPTAKE PROTEIN TRKG-RELATED"/>
    <property type="match status" value="1"/>
</dbReference>
<keyword evidence="9 13" id="KW-1133">Transmembrane helix</keyword>
<feature type="transmembrane region" description="Helical" evidence="13">
    <location>
        <begin position="331"/>
        <end position="351"/>
    </location>
</feature>